<evidence type="ECO:0000313" key="3">
    <source>
        <dbReference type="EMBL" id="SUA74093.1"/>
    </source>
</evidence>
<feature type="domain" description="Dynamin N-terminal" evidence="2">
    <location>
        <begin position="50"/>
        <end position="173"/>
    </location>
</feature>
<dbReference type="EMBL" id="UGRY01000002">
    <property type="protein sequence ID" value="SUA74093.1"/>
    <property type="molecule type" value="Genomic_DNA"/>
</dbReference>
<dbReference type="SUPFAM" id="SSF52540">
    <property type="entry name" value="P-loop containing nucleoside triphosphate hydrolases"/>
    <property type="match status" value="1"/>
</dbReference>
<feature type="compositionally biased region" description="Low complexity" evidence="1">
    <location>
        <begin position="563"/>
        <end position="575"/>
    </location>
</feature>
<protein>
    <submittedName>
        <fullName evidence="3">Predicted GTPase</fullName>
    </submittedName>
</protein>
<proteinExistence type="predicted"/>
<sequence length="582" mass="60634">MVFDAPGAVAGIVPEARRLIGVARQAYAGQARVSALLADCARRLDEPLRVALAGQLKAGKSTLLNALVGQDIAPTDATECTRLVTWYRHGPTPRVTAFARDGAHADVGVRRDRGADGLATPHGLHFDLSALRWNAPGAREVDHLDVQWPSEELARTTIIDSPGISSMSREVSARTARLLTPAADPAGVVLPGADAVVYLLRRLDAADVNFLESIGAGIGSGQAADAGVPGLGYGAFGAGASGTGRFGHGTTGTGAPVGAAGAHGPGAPPAGYTAAAAPLGAVGVVSRADEIGAGRIDALHSAREVASRFAEELERTGLCQSVVPVAGLLAFAAATLRQREYSAFEALATVPTEELTAALLSADRFARPDLPLPVSPELRAHLVARFGLFGIRLSVTLIRLGVRDSASLAAELTSRSGLDELRSVLDVQFAQRAEELKAHSALTALARILAAYPGTSADALLPRVRTLLADVHGFAELRLLGRLRSDELPLPEDDIAELQRLIGGSGVAPHLRLGLPADTDLTTQREYALAAVRKWRSRAGHPLADQVTATACLTAARSAEGLLDTLNDPPTTPLTRIPRHRA</sequence>
<accession>A0A378YBK2</accession>
<dbReference type="STRING" id="1406858.GCA_000710895_02376"/>
<dbReference type="OrthoDB" id="4379468at2"/>
<name>A0A378YBK2_9NOCA</name>
<dbReference type="Proteomes" id="UP000255467">
    <property type="component" value="Unassembled WGS sequence"/>
</dbReference>
<feature type="region of interest" description="Disordered" evidence="1">
    <location>
        <begin position="563"/>
        <end position="582"/>
    </location>
</feature>
<dbReference type="InterPro" id="IPR045063">
    <property type="entry name" value="Dynamin_N"/>
</dbReference>
<evidence type="ECO:0000256" key="1">
    <source>
        <dbReference type="SAM" id="MobiDB-lite"/>
    </source>
</evidence>
<dbReference type="RefSeq" id="WP_051037858.1">
    <property type="nucleotide sequence ID" value="NZ_UGRY01000002.1"/>
</dbReference>
<dbReference type="Gene3D" id="3.40.50.300">
    <property type="entry name" value="P-loop containing nucleotide triphosphate hydrolases"/>
    <property type="match status" value="1"/>
</dbReference>
<reference evidence="3 4" key="1">
    <citation type="submission" date="2018-06" db="EMBL/GenBank/DDBJ databases">
        <authorList>
            <consortium name="Pathogen Informatics"/>
            <person name="Doyle S."/>
        </authorList>
    </citation>
    <scope>NUCLEOTIDE SEQUENCE [LARGE SCALE GENOMIC DNA]</scope>
    <source>
        <strain evidence="3 4">NCTC1934</strain>
    </source>
</reference>
<keyword evidence="4" id="KW-1185">Reference proteome</keyword>
<organism evidence="3 4">
    <name type="scientific">Nocardia otitidiscaviarum</name>
    <dbReference type="NCBI Taxonomy" id="1823"/>
    <lineage>
        <taxon>Bacteria</taxon>
        <taxon>Bacillati</taxon>
        <taxon>Actinomycetota</taxon>
        <taxon>Actinomycetes</taxon>
        <taxon>Mycobacteriales</taxon>
        <taxon>Nocardiaceae</taxon>
        <taxon>Nocardia</taxon>
    </lineage>
</organism>
<dbReference type="Pfam" id="PF00350">
    <property type="entry name" value="Dynamin_N"/>
    <property type="match status" value="1"/>
</dbReference>
<dbReference type="InterPro" id="IPR027417">
    <property type="entry name" value="P-loop_NTPase"/>
</dbReference>
<dbReference type="AlphaFoldDB" id="A0A378YBK2"/>
<evidence type="ECO:0000259" key="2">
    <source>
        <dbReference type="Pfam" id="PF00350"/>
    </source>
</evidence>
<evidence type="ECO:0000313" key="4">
    <source>
        <dbReference type="Proteomes" id="UP000255467"/>
    </source>
</evidence>
<gene>
    <name evidence="3" type="ORF">NCTC1934_01407</name>
</gene>